<accession>A0AA36IL00</accession>
<sequence length="449" mass="50509">MRRSEAKKWMVLLHQVSTVLRSEEQRFNLAQRLEAALQRQSALKELRAILEAAQEVPGLHPSALERVQRQIEVCEGRVRARWGLVGAMMSARVSSMLACVQGSTWVRTAIKEAKSAGLEKRDLEVALDFFDRMEHTRALHVDLTEAVSTRNFVQLRSIIKQMDIAYVGEPTDHVSRCRTNLAKAKLDFLLEQDAAARGLLSILDARRKTLYLTELPKEIENAKRLHVDAGDITRAEEALEVAQAHDLLQGAVECGDVQAVKAAIQNARRCEHFKDWHLQDQEKHMEQAELFRRISEALAANHFQEAKQLLQKWKARDFDKDAIKQLEAAVQRADSEILKDAQAILDGLKPLTFNGKELTPDSFQQLHSLAASLRDCDVILQLESFSGHKAFTIAQDLANGRAEAVKSALRKFGCKHRILTKAWANADPGMQRSVLRISALEKPNGETGK</sequence>
<protein>
    <submittedName>
        <fullName evidence="1">Uncharacterized protein</fullName>
    </submittedName>
</protein>
<keyword evidence="2" id="KW-1185">Reference proteome</keyword>
<gene>
    <name evidence="1" type="ORF">EVOR1521_LOCUS14489</name>
</gene>
<dbReference type="AlphaFoldDB" id="A0AA36IL00"/>
<dbReference type="EMBL" id="CAUJNA010001735">
    <property type="protein sequence ID" value="CAJ1388676.1"/>
    <property type="molecule type" value="Genomic_DNA"/>
</dbReference>
<name>A0AA36IL00_9DINO</name>
<organism evidence="1 2">
    <name type="scientific">Effrenium voratum</name>
    <dbReference type="NCBI Taxonomy" id="2562239"/>
    <lineage>
        <taxon>Eukaryota</taxon>
        <taxon>Sar</taxon>
        <taxon>Alveolata</taxon>
        <taxon>Dinophyceae</taxon>
        <taxon>Suessiales</taxon>
        <taxon>Symbiodiniaceae</taxon>
        <taxon>Effrenium</taxon>
    </lineage>
</organism>
<dbReference type="Proteomes" id="UP001178507">
    <property type="component" value="Unassembled WGS sequence"/>
</dbReference>
<proteinExistence type="predicted"/>
<evidence type="ECO:0000313" key="2">
    <source>
        <dbReference type="Proteomes" id="UP001178507"/>
    </source>
</evidence>
<comment type="caution">
    <text evidence="1">The sequence shown here is derived from an EMBL/GenBank/DDBJ whole genome shotgun (WGS) entry which is preliminary data.</text>
</comment>
<reference evidence="1" key="1">
    <citation type="submission" date="2023-08" db="EMBL/GenBank/DDBJ databases">
        <authorList>
            <person name="Chen Y."/>
            <person name="Shah S."/>
            <person name="Dougan E. K."/>
            <person name="Thang M."/>
            <person name="Chan C."/>
        </authorList>
    </citation>
    <scope>NUCLEOTIDE SEQUENCE</scope>
</reference>
<evidence type="ECO:0000313" key="1">
    <source>
        <dbReference type="EMBL" id="CAJ1388676.1"/>
    </source>
</evidence>